<feature type="region of interest" description="Disordered" evidence="1">
    <location>
        <begin position="94"/>
        <end position="213"/>
    </location>
</feature>
<feature type="compositionally biased region" description="Low complexity" evidence="1">
    <location>
        <begin position="188"/>
        <end position="209"/>
    </location>
</feature>
<dbReference type="EMBL" id="JABSTU010000003">
    <property type="protein sequence ID" value="KAH8034688.1"/>
    <property type="molecule type" value="Genomic_DNA"/>
</dbReference>
<comment type="caution">
    <text evidence="2">The sequence shown here is derived from an EMBL/GenBank/DDBJ whole genome shotgun (WGS) entry which is preliminary data.</text>
</comment>
<accession>A0A9J6EKW5</accession>
<protein>
    <submittedName>
        <fullName evidence="2">Uncharacterized protein</fullName>
    </submittedName>
</protein>
<sequence>MANMLIAQNELLMRITELEAALATKHEKRKAMGERLRPAEEALAKVNEAADEENGRALAAITVEIIVQTTTHPKSPAREHKPPNKHYVKKALEANALVPPPTSPPKGHRPRSRTRRSQSKSREKPQDSALESLNYTPGTAPETSPTTLGLIPQKNRAASAERPESPPAKKPAPAGQTPPTKVSWAVGPPSLKSSLPDSSYPPSSHNHPNVPLTSIAHNCTKQELQDALTKLRDSLKAEVTNMIT</sequence>
<name>A0A9J6EKW5_RHIMP</name>
<organism evidence="2 3">
    <name type="scientific">Rhipicephalus microplus</name>
    <name type="common">Cattle tick</name>
    <name type="synonym">Boophilus microplus</name>
    <dbReference type="NCBI Taxonomy" id="6941"/>
    <lineage>
        <taxon>Eukaryota</taxon>
        <taxon>Metazoa</taxon>
        <taxon>Ecdysozoa</taxon>
        <taxon>Arthropoda</taxon>
        <taxon>Chelicerata</taxon>
        <taxon>Arachnida</taxon>
        <taxon>Acari</taxon>
        <taxon>Parasitiformes</taxon>
        <taxon>Ixodida</taxon>
        <taxon>Ixodoidea</taxon>
        <taxon>Ixodidae</taxon>
        <taxon>Rhipicephalinae</taxon>
        <taxon>Rhipicephalus</taxon>
        <taxon>Boophilus</taxon>
    </lineage>
</organism>
<feature type="compositionally biased region" description="Polar residues" evidence="1">
    <location>
        <begin position="129"/>
        <end position="147"/>
    </location>
</feature>
<reference evidence="2" key="1">
    <citation type="journal article" date="2020" name="Cell">
        <title>Large-Scale Comparative Analyses of Tick Genomes Elucidate Their Genetic Diversity and Vector Capacities.</title>
        <authorList>
            <consortium name="Tick Genome and Microbiome Consortium (TIGMIC)"/>
            <person name="Jia N."/>
            <person name="Wang J."/>
            <person name="Shi W."/>
            <person name="Du L."/>
            <person name="Sun Y."/>
            <person name="Zhan W."/>
            <person name="Jiang J.F."/>
            <person name="Wang Q."/>
            <person name="Zhang B."/>
            <person name="Ji P."/>
            <person name="Bell-Sakyi L."/>
            <person name="Cui X.M."/>
            <person name="Yuan T.T."/>
            <person name="Jiang B.G."/>
            <person name="Yang W.F."/>
            <person name="Lam T.T."/>
            <person name="Chang Q.C."/>
            <person name="Ding S.J."/>
            <person name="Wang X.J."/>
            <person name="Zhu J.G."/>
            <person name="Ruan X.D."/>
            <person name="Zhao L."/>
            <person name="Wei J.T."/>
            <person name="Ye R.Z."/>
            <person name="Que T.C."/>
            <person name="Du C.H."/>
            <person name="Zhou Y.H."/>
            <person name="Cheng J.X."/>
            <person name="Dai P.F."/>
            <person name="Guo W.B."/>
            <person name="Han X.H."/>
            <person name="Huang E.J."/>
            <person name="Li L.F."/>
            <person name="Wei W."/>
            <person name="Gao Y.C."/>
            <person name="Liu J.Z."/>
            <person name="Shao H.Z."/>
            <person name="Wang X."/>
            <person name="Wang C.C."/>
            <person name="Yang T.C."/>
            <person name="Huo Q.B."/>
            <person name="Li W."/>
            <person name="Chen H.Y."/>
            <person name="Chen S.E."/>
            <person name="Zhou L.G."/>
            <person name="Ni X.B."/>
            <person name="Tian J.H."/>
            <person name="Sheng Y."/>
            <person name="Liu T."/>
            <person name="Pan Y.S."/>
            <person name="Xia L.Y."/>
            <person name="Li J."/>
            <person name="Zhao F."/>
            <person name="Cao W.C."/>
        </authorList>
    </citation>
    <scope>NUCLEOTIDE SEQUENCE</scope>
    <source>
        <strain evidence="2">Rmic-2018</strain>
    </source>
</reference>
<reference evidence="2" key="2">
    <citation type="submission" date="2021-09" db="EMBL/GenBank/DDBJ databases">
        <authorList>
            <person name="Jia N."/>
            <person name="Wang J."/>
            <person name="Shi W."/>
            <person name="Du L."/>
            <person name="Sun Y."/>
            <person name="Zhan W."/>
            <person name="Jiang J."/>
            <person name="Wang Q."/>
            <person name="Zhang B."/>
            <person name="Ji P."/>
            <person name="Sakyi L.B."/>
            <person name="Cui X."/>
            <person name="Yuan T."/>
            <person name="Jiang B."/>
            <person name="Yang W."/>
            <person name="Lam T.T.-Y."/>
            <person name="Chang Q."/>
            <person name="Ding S."/>
            <person name="Wang X."/>
            <person name="Zhu J."/>
            <person name="Ruan X."/>
            <person name="Zhao L."/>
            <person name="Wei J."/>
            <person name="Que T."/>
            <person name="Du C."/>
            <person name="Cheng J."/>
            <person name="Dai P."/>
            <person name="Han X."/>
            <person name="Huang E."/>
            <person name="Gao Y."/>
            <person name="Liu J."/>
            <person name="Shao H."/>
            <person name="Ye R."/>
            <person name="Li L."/>
            <person name="Wei W."/>
            <person name="Wang X."/>
            <person name="Wang C."/>
            <person name="Huo Q."/>
            <person name="Li W."/>
            <person name="Guo W."/>
            <person name="Chen H."/>
            <person name="Chen S."/>
            <person name="Zhou L."/>
            <person name="Zhou L."/>
            <person name="Ni X."/>
            <person name="Tian J."/>
            <person name="Zhou Y."/>
            <person name="Sheng Y."/>
            <person name="Liu T."/>
            <person name="Pan Y."/>
            <person name="Xia L."/>
            <person name="Li J."/>
            <person name="Zhao F."/>
            <person name="Cao W."/>
        </authorList>
    </citation>
    <scope>NUCLEOTIDE SEQUENCE</scope>
    <source>
        <strain evidence="2">Rmic-2018</strain>
        <tissue evidence="2">Larvae</tissue>
    </source>
</reference>
<feature type="compositionally biased region" description="Low complexity" evidence="1">
    <location>
        <begin position="171"/>
        <end position="181"/>
    </location>
</feature>
<dbReference type="AlphaFoldDB" id="A0A9J6EKW5"/>
<keyword evidence="3" id="KW-1185">Reference proteome</keyword>
<proteinExistence type="predicted"/>
<dbReference type="Proteomes" id="UP000821866">
    <property type="component" value="Chromosome 11"/>
</dbReference>
<evidence type="ECO:0000313" key="3">
    <source>
        <dbReference type="Proteomes" id="UP000821866"/>
    </source>
</evidence>
<feature type="compositionally biased region" description="Basic residues" evidence="1">
    <location>
        <begin position="106"/>
        <end position="119"/>
    </location>
</feature>
<evidence type="ECO:0000256" key="1">
    <source>
        <dbReference type="SAM" id="MobiDB-lite"/>
    </source>
</evidence>
<gene>
    <name evidence="2" type="ORF">HPB51_000457</name>
</gene>
<evidence type="ECO:0000313" key="2">
    <source>
        <dbReference type="EMBL" id="KAH8034688.1"/>
    </source>
</evidence>